<feature type="transmembrane region" description="Helical" evidence="7">
    <location>
        <begin position="113"/>
        <end position="131"/>
    </location>
</feature>
<dbReference type="Proteomes" id="UP000677126">
    <property type="component" value="Chromosome"/>
</dbReference>
<evidence type="ECO:0000256" key="3">
    <source>
        <dbReference type="ARBA" id="ARBA00022692"/>
    </source>
</evidence>
<protein>
    <submittedName>
        <fullName evidence="9">Ferric reductase-like transmembrane domain-containing protein</fullName>
    </submittedName>
</protein>
<dbReference type="InterPro" id="IPR022837">
    <property type="entry name" value="MsrQ-like"/>
</dbReference>
<feature type="transmembrane region" description="Helical" evidence="7">
    <location>
        <begin position="43"/>
        <end position="63"/>
    </location>
</feature>
<dbReference type="PANTHER" id="PTHR36964:SF1">
    <property type="entry name" value="PROTEIN-METHIONINE-SULFOXIDE REDUCTASE HEME-BINDING SUBUNIT MSRQ"/>
    <property type="match status" value="1"/>
</dbReference>
<evidence type="ECO:0000313" key="10">
    <source>
        <dbReference type="Proteomes" id="UP000677126"/>
    </source>
</evidence>
<dbReference type="Pfam" id="PF01794">
    <property type="entry name" value="Ferric_reduct"/>
    <property type="match status" value="1"/>
</dbReference>
<keyword evidence="2" id="KW-0813">Transport</keyword>
<evidence type="ECO:0000256" key="1">
    <source>
        <dbReference type="ARBA" id="ARBA00004141"/>
    </source>
</evidence>
<proteinExistence type="predicted"/>
<dbReference type="RefSeq" id="WP_213502002.1">
    <property type="nucleotide sequence ID" value="NZ_CP054856.1"/>
</dbReference>
<keyword evidence="6 7" id="KW-0472">Membrane</keyword>
<evidence type="ECO:0000256" key="6">
    <source>
        <dbReference type="ARBA" id="ARBA00023136"/>
    </source>
</evidence>
<sequence>MKRARLSLLVSLALAIPGLLMVWDLLANAAWPMDLLAPSGELAVRLMVLAMLPGPLVELVGTNRFLKGWLPIRRNLGVAASGYGLLHLAFYVIDMTPAGIVSELGLPGIWTGWLALALLMVPASISFNTAVRWLGRRWKTLQRLVYPALLLALAHWLLLGWSSTPALVHVAPLVLVWAARAWKRHRIRKGAFTA</sequence>
<evidence type="ECO:0000256" key="5">
    <source>
        <dbReference type="ARBA" id="ARBA00023004"/>
    </source>
</evidence>
<gene>
    <name evidence="9" type="ORF">HT578_02375</name>
</gene>
<evidence type="ECO:0000256" key="2">
    <source>
        <dbReference type="ARBA" id="ARBA00022448"/>
    </source>
</evidence>
<evidence type="ECO:0000256" key="4">
    <source>
        <dbReference type="ARBA" id="ARBA00022989"/>
    </source>
</evidence>
<evidence type="ECO:0000259" key="8">
    <source>
        <dbReference type="Pfam" id="PF01794"/>
    </source>
</evidence>
<dbReference type="PANTHER" id="PTHR36964">
    <property type="entry name" value="PROTEIN-METHIONINE-SULFOXIDE REDUCTASE HEME-BINDING SUBUNIT MSRQ"/>
    <property type="match status" value="1"/>
</dbReference>
<comment type="subcellular location">
    <subcellularLocation>
        <location evidence="1">Membrane</location>
        <topology evidence="1">Multi-pass membrane protein</topology>
    </subcellularLocation>
</comment>
<keyword evidence="3 7" id="KW-0812">Transmembrane</keyword>
<organism evidence="9 10">
    <name type="scientific">Novosphingobium decolorationis</name>
    <dbReference type="NCBI Taxonomy" id="2698673"/>
    <lineage>
        <taxon>Bacteria</taxon>
        <taxon>Pseudomonadati</taxon>
        <taxon>Pseudomonadota</taxon>
        <taxon>Alphaproteobacteria</taxon>
        <taxon>Sphingomonadales</taxon>
        <taxon>Sphingomonadaceae</taxon>
        <taxon>Novosphingobium</taxon>
    </lineage>
</organism>
<feature type="transmembrane region" description="Helical" evidence="7">
    <location>
        <begin position="143"/>
        <end position="160"/>
    </location>
</feature>
<feature type="transmembrane region" description="Helical" evidence="7">
    <location>
        <begin position="75"/>
        <end position="93"/>
    </location>
</feature>
<evidence type="ECO:0000313" key="9">
    <source>
        <dbReference type="EMBL" id="QVM82700.1"/>
    </source>
</evidence>
<accession>A0ABX8E386</accession>
<dbReference type="InterPro" id="IPR013130">
    <property type="entry name" value="Fe3_Rdtase_TM_dom"/>
</dbReference>
<evidence type="ECO:0000256" key="7">
    <source>
        <dbReference type="SAM" id="Phobius"/>
    </source>
</evidence>
<keyword evidence="10" id="KW-1185">Reference proteome</keyword>
<keyword evidence="5" id="KW-0408">Iron</keyword>
<feature type="transmembrane region" description="Helical" evidence="7">
    <location>
        <begin position="166"/>
        <end position="182"/>
    </location>
</feature>
<name>A0ABX8E386_9SPHN</name>
<keyword evidence="4 7" id="KW-1133">Transmembrane helix</keyword>
<reference evidence="9 10" key="1">
    <citation type="journal article" date="2021" name="Int. J. Syst. Evol. Microbiol.">
        <title>Novosphingobium decolorationis sp. nov., an aniline blue-decolourizing bacterium isolated from East Pacific sediment.</title>
        <authorList>
            <person name="Chen X."/>
            <person name="Dong B."/>
            <person name="Chen T."/>
            <person name="Ren N."/>
            <person name="Wang J."/>
            <person name="Xu Y."/>
            <person name="Yang J."/>
            <person name="Zhu S."/>
            <person name="Chen J."/>
        </authorList>
    </citation>
    <scope>NUCLEOTIDE SEQUENCE [LARGE SCALE GENOMIC DNA]</scope>
    <source>
        <strain evidence="9 10">502str22</strain>
    </source>
</reference>
<feature type="domain" description="Ferric oxidoreductase" evidence="8">
    <location>
        <begin position="40"/>
        <end position="152"/>
    </location>
</feature>
<dbReference type="EMBL" id="CP054856">
    <property type="protein sequence ID" value="QVM82700.1"/>
    <property type="molecule type" value="Genomic_DNA"/>
</dbReference>